<evidence type="ECO:0000256" key="7">
    <source>
        <dbReference type="ARBA" id="ARBA00023170"/>
    </source>
</evidence>
<dbReference type="SUPFAM" id="SSF56112">
    <property type="entry name" value="Protein kinase-like (PK-like)"/>
    <property type="match status" value="1"/>
</dbReference>
<dbReference type="InterPro" id="IPR000719">
    <property type="entry name" value="Prot_kinase_dom"/>
</dbReference>
<dbReference type="STRING" id="4615.A0A199UYM1"/>
<evidence type="ECO:0000256" key="1">
    <source>
        <dbReference type="ARBA" id="ARBA00004370"/>
    </source>
</evidence>
<dbReference type="Gene3D" id="1.10.510.10">
    <property type="entry name" value="Transferase(Phosphotransferase) domain 1"/>
    <property type="match status" value="1"/>
</dbReference>
<keyword evidence="6 9" id="KW-0472">Membrane</keyword>
<dbReference type="Pfam" id="PF00560">
    <property type="entry name" value="LRR_1"/>
    <property type="match status" value="3"/>
</dbReference>
<dbReference type="PROSITE" id="PS00108">
    <property type="entry name" value="PROTEIN_KINASE_ST"/>
    <property type="match status" value="1"/>
</dbReference>
<evidence type="ECO:0000256" key="8">
    <source>
        <dbReference type="ARBA" id="ARBA00023180"/>
    </source>
</evidence>
<organism evidence="11 12">
    <name type="scientific">Ananas comosus</name>
    <name type="common">Pineapple</name>
    <name type="synonym">Ananas ananas</name>
    <dbReference type="NCBI Taxonomy" id="4615"/>
    <lineage>
        <taxon>Eukaryota</taxon>
        <taxon>Viridiplantae</taxon>
        <taxon>Streptophyta</taxon>
        <taxon>Embryophyta</taxon>
        <taxon>Tracheophyta</taxon>
        <taxon>Spermatophyta</taxon>
        <taxon>Magnoliopsida</taxon>
        <taxon>Liliopsida</taxon>
        <taxon>Poales</taxon>
        <taxon>Bromeliaceae</taxon>
        <taxon>Bromelioideae</taxon>
        <taxon>Ananas</taxon>
    </lineage>
</organism>
<evidence type="ECO:0000256" key="5">
    <source>
        <dbReference type="ARBA" id="ARBA00022989"/>
    </source>
</evidence>
<keyword evidence="5 9" id="KW-1133">Transmembrane helix</keyword>
<keyword evidence="4" id="KW-0677">Repeat</keyword>
<dbReference type="InterPro" id="IPR008271">
    <property type="entry name" value="Ser/Thr_kinase_AS"/>
</dbReference>
<accession>A0A199UYM1</accession>
<dbReference type="Gene3D" id="3.30.200.20">
    <property type="entry name" value="Phosphorylase Kinase, domain 1"/>
    <property type="match status" value="1"/>
</dbReference>
<dbReference type="InterPro" id="IPR011009">
    <property type="entry name" value="Kinase-like_dom_sf"/>
</dbReference>
<dbReference type="InterPro" id="IPR050647">
    <property type="entry name" value="Plant_LRR-RLKs"/>
</dbReference>
<dbReference type="PANTHER" id="PTHR48056">
    <property type="entry name" value="LRR RECEPTOR-LIKE SERINE/THREONINE-PROTEIN KINASE-RELATED"/>
    <property type="match status" value="1"/>
</dbReference>
<dbReference type="SMART" id="SM00220">
    <property type="entry name" value="S_TKc"/>
    <property type="match status" value="1"/>
</dbReference>
<evidence type="ECO:0000256" key="2">
    <source>
        <dbReference type="ARBA" id="ARBA00022614"/>
    </source>
</evidence>
<dbReference type="EMBL" id="LSRQ01004148">
    <property type="protein sequence ID" value="OAY69917.1"/>
    <property type="molecule type" value="Genomic_DNA"/>
</dbReference>
<gene>
    <name evidence="11" type="ORF">ACMD2_27082</name>
</gene>
<keyword evidence="11" id="KW-0418">Kinase</keyword>
<evidence type="ECO:0000313" key="12">
    <source>
        <dbReference type="Proteomes" id="UP000092600"/>
    </source>
</evidence>
<dbReference type="PANTHER" id="PTHR48056:SF38">
    <property type="entry name" value="LEUCINE-RICH REPEAT RECEPTOR-LIKE SERINE_THREONINE-PROTEIN KINASE BAM1"/>
    <property type="match status" value="1"/>
</dbReference>
<evidence type="ECO:0000259" key="10">
    <source>
        <dbReference type="PROSITE" id="PS50011"/>
    </source>
</evidence>
<dbReference type="PROSITE" id="PS50011">
    <property type="entry name" value="PROTEIN_KINASE_DOM"/>
    <property type="match status" value="1"/>
</dbReference>
<reference evidence="11 12" key="1">
    <citation type="journal article" date="2016" name="DNA Res.">
        <title>The draft genome of MD-2 pineapple using hybrid error correction of long reads.</title>
        <authorList>
            <person name="Redwan R.M."/>
            <person name="Saidin A."/>
            <person name="Kumar S.V."/>
        </authorList>
    </citation>
    <scope>NUCLEOTIDE SEQUENCE [LARGE SCALE GENOMIC DNA]</scope>
    <source>
        <strain evidence="12">cv. MD2</strain>
        <tissue evidence="11">Leaf</tissue>
    </source>
</reference>
<dbReference type="InterPro" id="IPR032675">
    <property type="entry name" value="LRR_dom_sf"/>
</dbReference>
<name>A0A199UYM1_ANACO</name>
<dbReference type="GO" id="GO:0004672">
    <property type="term" value="F:protein kinase activity"/>
    <property type="evidence" value="ECO:0007669"/>
    <property type="project" value="InterPro"/>
</dbReference>
<sequence length="418" mass="43799">MLDLLNNALTGEIPPACGAHGAAAAEPVHERLHGSTYLPRNTVIGRNRLGGAIPNSIGLLGQVVKIDFSGNELSGPIPPEIGHCVHLTFLDLSQNNLSGPIPAEIAEIGILNYLNLSRNHLTQCIPRSIGGMRSLTVATSPFAGNPQLCGPVLNSPCNYSTGPARLRRVPGEFKLVLALGLLVCSLIFAAAAAVRSYKRGGSDSSGSGAWRLSTFQKVNFGVSDVLECMKEGNVVGRGGAGVVYAGRTQSGGTIAVKRLLGLGSGGGGGEHDHGFAAEVRTLGSIRPRNRAAPGFCTNQSERAGVRVHEQRSLGELLHGKGGGFLGWERRYRIAVEAARGLCYLHHDCSPMIVHRDVKSNNILLGDNFEAHVADFGLAKFLRDGGASECMSAVAGSYGYIAPGALSTSLYISLSLFSG</sequence>
<keyword evidence="2" id="KW-0433">Leucine-rich repeat</keyword>
<dbReference type="FunFam" id="3.80.10.10:FF:000383">
    <property type="entry name" value="Leucine-rich repeat receptor protein kinase EMS1"/>
    <property type="match status" value="1"/>
</dbReference>
<keyword evidence="3 9" id="KW-0812">Transmembrane</keyword>
<evidence type="ECO:0000313" key="11">
    <source>
        <dbReference type="EMBL" id="OAY69917.1"/>
    </source>
</evidence>
<evidence type="ECO:0000256" key="3">
    <source>
        <dbReference type="ARBA" id="ARBA00022692"/>
    </source>
</evidence>
<proteinExistence type="predicted"/>
<keyword evidence="11" id="KW-0808">Transferase</keyword>
<dbReference type="AlphaFoldDB" id="A0A199UYM1"/>
<dbReference type="Proteomes" id="UP000092600">
    <property type="component" value="Unassembled WGS sequence"/>
</dbReference>
<keyword evidence="7 11" id="KW-0675">Receptor</keyword>
<keyword evidence="8" id="KW-0325">Glycoprotein</keyword>
<dbReference type="InterPro" id="IPR001611">
    <property type="entry name" value="Leu-rich_rpt"/>
</dbReference>
<feature type="transmembrane region" description="Helical" evidence="9">
    <location>
        <begin position="175"/>
        <end position="194"/>
    </location>
</feature>
<dbReference type="GO" id="GO:0033612">
    <property type="term" value="F:receptor serine/threonine kinase binding"/>
    <property type="evidence" value="ECO:0007669"/>
    <property type="project" value="TreeGrafter"/>
</dbReference>
<dbReference type="GO" id="GO:0016020">
    <property type="term" value="C:membrane"/>
    <property type="evidence" value="ECO:0007669"/>
    <property type="project" value="UniProtKB-SubCell"/>
</dbReference>
<comment type="subcellular location">
    <subcellularLocation>
        <location evidence="1">Membrane</location>
    </subcellularLocation>
</comment>
<protein>
    <submittedName>
        <fullName evidence="11">Leucine-rich repeat receptor-like serine/threonine-protein kinase BAM2</fullName>
    </submittedName>
</protein>
<dbReference type="Gene3D" id="3.80.10.10">
    <property type="entry name" value="Ribonuclease Inhibitor"/>
    <property type="match status" value="1"/>
</dbReference>
<comment type="caution">
    <text evidence="11">The sequence shown here is derived from an EMBL/GenBank/DDBJ whole genome shotgun (WGS) entry which is preliminary data.</text>
</comment>
<evidence type="ECO:0000256" key="9">
    <source>
        <dbReference type="SAM" id="Phobius"/>
    </source>
</evidence>
<evidence type="ECO:0000256" key="6">
    <source>
        <dbReference type="ARBA" id="ARBA00023136"/>
    </source>
</evidence>
<dbReference type="Pfam" id="PF00069">
    <property type="entry name" value="Pkinase"/>
    <property type="match status" value="1"/>
</dbReference>
<evidence type="ECO:0000256" key="4">
    <source>
        <dbReference type="ARBA" id="ARBA00022737"/>
    </source>
</evidence>
<dbReference type="GO" id="GO:0005524">
    <property type="term" value="F:ATP binding"/>
    <property type="evidence" value="ECO:0007669"/>
    <property type="project" value="InterPro"/>
</dbReference>
<feature type="domain" description="Protein kinase" evidence="10">
    <location>
        <begin position="229"/>
        <end position="418"/>
    </location>
</feature>
<dbReference type="SUPFAM" id="SSF52058">
    <property type="entry name" value="L domain-like"/>
    <property type="match status" value="1"/>
</dbReference>